<dbReference type="EMBL" id="BARU01020170">
    <property type="protein sequence ID" value="GAH60731.1"/>
    <property type="molecule type" value="Genomic_DNA"/>
</dbReference>
<proteinExistence type="predicted"/>
<feature type="non-terminal residue" evidence="1">
    <location>
        <position position="152"/>
    </location>
</feature>
<gene>
    <name evidence="1" type="ORF">S03H2_33156</name>
</gene>
<evidence type="ECO:0000313" key="1">
    <source>
        <dbReference type="EMBL" id="GAH60731.1"/>
    </source>
</evidence>
<reference evidence="1" key="1">
    <citation type="journal article" date="2014" name="Front. Microbiol.">
        <title>High frequency of phylogenetically diverse reductive dehalogenase-homologous genes in deep subseafloor sedimentary metagenomes.</title>
        <authorList>
            <person name="Kawai M."/>
            <person name="Futagami T."/>
            <person name="Toyoda A."/>
            <person name="Takaki Y."/>
            <person name="Nishi S."/>
            <person name="Hori S."/>
            <person name="Arai W."/>
            <person name="Tsubouchi T."/>
            <person name="Morono Y."/>
            <person name="Uchiyama I."/>
            <person name="Ito T."/>
            <person name="Fujiyama A."/>
            <person name="Inagaki F."/>
            <person name="Takami H."/>
        </authorList>
    </citation>
    <scope>NUCLEOTIDE SEQUENCE</scope>
    <source>
        <strain evidence="1">Expedition CK06-06</strain>
    </source>
</reference>
<protein>
    <recommendedName>
        <fullName evidence="2">Dipeptidylpeptidase IV N-terminal domain-containing protein</fullName>
    </recommendedName>
</protein>
<name>X1GS51_9ZZZZ</name>
<accession>X1GS51</accession>
<organism evidence="1">
    <name type="scientific">marine sediment metagenome</name>
    <dbReference type="NCBI Taxonomy" id="412755"/>
    <lineage>
        <taxon>unclassified sequences</taxon>
        <taxon>metagenomes</taxon>
        <taxon>ecological metagenomes</taxon>
    </lineage>
</organism>
<evidence type="ECO:0008006" key="2">
    <source>
        <dbReference type="Google" id="ProtNLM"/>
    </source>
</evidence>
<sequence>MSSREDSMSIFLKSKLFYATGNRHDGECYSAVIDERCGSKALTYLRVSNKRESLIYRASKQSEETLLASNTYVLSTTFSGEYLFWVERCNNHWQIKAVSADSPDPGDIFEAYKHWGRPNSLSSSQPDNISYLVWEERKGKRTRIYISKIAKR</sequence>
<dbReference type="AlphaFoldDB" id="X1GS51"/>
<comment type="caution">
    <text evidence="1">The sequence shown here is derived from an EMBL/GenBank/DDBJ whole genome shotgun (WGS) entry which is preliminary data.</text>
</comment>